<dbReference type="Pfam" id="PF13426">
    <property type="entry name" value="PAS_9"/>
    <property type="match status" value="1"/>
</dbReference>
<dbReference type="EMBL" id="CP034941">
    <property type="protein sequence ID" value="QAY21802.1"/>
    <property type="molecule type" value="Genomic_DNA"/>
</dbReference>
<dbReference type="GeneID" id="38952259"/>
<dbReference type="SMART" id="SM00091">
    <property type="entry name" value="PAS"/>
    <property type="match status" value="3"/>
</dbReference>
<dbReference type="InterPro" id="IPR005467">
    <property type="entry name" value="His_kinase_dom"/>
</dbReference>
<dbReference type="Gene3D" id="3.30.450.20">
    <property type="entry name" value="PAS domain"/>
    <property type="match status" value="2"/>
</dbReference>
<dbReference type="Pfam" id="PF02518">
    <property type="entry name" value="HATPase_c"/>
    <property type="match status" value="1"/>
</dbReference>
<dbReference type="PROSITE" id="PS50109">
    <property type="entry name" value="HIS_KIN"/>
    <property type="match status" value="1"/>
</dbReference>
<dbReference type="InterPro" id="IPR035965">
    <property type="entry name" value="PAS-like_dom_sf"/>
</dbReference>
<evidence type="ECO:0000256" key="2">
    <source>
        <dbReference type="ARBA" id="ARBA00012438"/>
    </source>
</evidence>
<evidence type="ECO:0000256" key="4">
    <source>
        <dbReference type="ARBA" id="ARBA00022679"/>
    </source>
</evidence>
<dbReference type="Pfam" id="PF16927">
    <property type="entry name" value="HisKA_7TM"/>
    <property type="match status" value="1"/>
</dbReference>
<dbReference type="InterPro" id="IPR004358">
    <property type="entry name" value="Sig_transdc_His_kin-like_C"/>
</dbReference>
<dbReference type="PROSITE" id="PS50113">
    <property type="entry name" value="PAC"/>
    <property type="match status" value="2"/>
</dbReference>
<dbReference type="GO" id="GO:0004673">
    <property type="term" value="F:protein histidine kinase activity"/>
    <property type="evidence" value="ECO:0007669"/>
    <property type="project" value="UniProtKB-EC"/>
</dbReference>
<evidence type="ECO:0000313" key="7">
    <source>
        <dbReference type="Proteomes" id="UP000293073"/>
    </source>
</evidence>
<dbReference type="InterPro" id="IPR036890">
    <property type="entry name" value="HATPase_C_sf"/>
</dbReference>
<accession>A0A256KLW0</accession>
<geneLocation type="plasmid" evidence="7">
    <name>megaPlasmid</name>
</geneLocation>
<dbReference type="AlphaFoldDB" id="A0A256KLW0"/>
<reference evidence="7" key="1">
    <citation type="submission" date="2019-01" db="EMBL/GenBank/DDBJ databases">
        <title>Complete genome of Halorubrum ezzemoulense strain FB21.</title>
        <authorList>
            <person name="Feng Y."/>
            <person name="Louyakis A.S."/>
            <person name="Papke R.T."/>
            <person name="Gogarten J.P."/>
        </authorList>
    </citation>
    <scope>NUCLEOTIDE SEQUENCE [LARGE SCALE GENOMIC DNA]</scope>
    <source>
        <strain evidence="7">Fb21</strain>
        <plasmid evidence="7">megaPlasmid</plasmid>
    </source>
</reference>
<name>A0A256KLW0_HALEZ</name>
<dbReference type="InterPro" id="IPR013656">
    <property type="entry name" value="PAS_4"/>
</dbReference>
<organism evidence="6 7">
    <name type="scientific">Halorubrum ezzemoulense</name>
    <name type="common">Halorubrum chaoviator</name>
    <dbReference type="NCBI Taxonomy" id="337243"/>
    <lineage>
        <taxon>Archaea</taxon>
        <taxon>Methanobacteriati</taxon>
        <taxon>Methanobacteriota</taxon>
        <taxon>Stenosarchaea group</taxon>
        <taxon>Halobacteria</taxon>
        <taxon>Halobacteriales</taxon>
        <taxon>Haloferacaceae</taxon>
        <taxon>Halorubrum</taxon>
    </lineage>
</organism>
<dbReference type="CDD" id="cd16936">
    <property type="entry name" value="HATPase_RsbW-like"/>
    <property type="match status" value="1"/>
</dbReference>
<dbReference type="RefSeq" id="WP_094520274.1">
    <property type="nucleotide sequence ID" value="NZ_CP034941.1"/>
</dbReference>
<protein>
    <recommendedName>
        <fullName evidence="2">histidine kinase</fullName>
        <ecNumber evidence="2">2.7.13.3</ecNumber>
    </recommendedName>
</protein>
<keyword evidence="3" id="KW-0597">Phosphoprotein</keyword>
<dbReference type="InterPro" id="IPR052162">
    <property type="entry name" value="Sensor_kinase/Photoreceptor"/>
</dbReference>
<evidence type="ECO:0000256" key="3">
    <source>
        <dbReference type="ARBA" id="ARBA00022553"/>
    </source>
</evidence>
<dbReference type="SUPFAM" id="SSF55874">
    <property type="entry name" value="ATPase domain of HSP90 chaperone/DNA topoisomerase II/histidine kinase"/>
    <property type="match status" value="1"/>
</dbReference>
<dbReference type="NCBIfam" id="TIGR00229">
    <property type="entry name" value="sensory_box"/>
    <property type="match status" value="2"/>
</dbReference>
<dbReference type="PROSITE" id="PS50112">
    <property type="entry name" value="PAS"/>
    <property type="match status" value="1"/>
</dbReference>
<keyword evidence="6" id="KW-0614">Plasmid</keyword>
<dbReference type="PANTHER" id="PTHR43304">
    <property type="entry name" value="PHYTOCHROME-LIKE PROTEIN CPH1"/>
    <property type="match status" value="1"/>
</dbReference>
<evidence type="ECO:0000256" key="1">
    <source>
        <dbReference type="ARBA" id="ARBA00000085"/>
    </source>
</evidence>
<dbReference type="Pfam" id="PF08448">
    <property type="entry name" value="PAS_4"/>
    <property type="match status" value="1"/>
</dbReference>
<sequence>MEVAQAAYIAVFALATLISGYGAWRATDIAERDTRLGLVSVFVLAGGWTATTAIQFAISWVSAAVWLRIIGLIVGLASIGAWLYFASAYAGHEYHRRPALRRLAVGLYLVAVAIKLTNPTYNLYFTAYVSTEPFAHLAFNPGVTYWLISGAAYLSVGVATVWLIEAVTTSRIRDWRLGIVVVLTAVPAVVDVAIGLGRVPAQFVETSYAPLGMAVFALGSFVFLNETFRPIPRFWRKQVLTHLNEATVIVDADGEIRHISPTAAETFDELRGAGETSFADTAPKLYECTVRDDPIFEWEADGETRHYRVIETGLPSERVGAHRVYVYTEVTASERTRRELHRKSRVMDKAPIGITIFDLHQEDDPLVYANNRFDELAQNDLEDRSDLTALFCDGKDSEMAATVQRAVEEGESVTIERCDNHDDRPEFWTKETFAPITDTEGTISEFAGFHRDVTEDKEKQERLRQYKSAVEASPTWIFCIDSSERLIFANENFRQFYGLDSGRVRGTQIDSIVEKSTAEEIEPAIQQALDGESVVFELETEANTGERRRFVRAVLSPLWDDDGAVTGVVGSVHDLSEVRQREQQLQVLDRVLRHNIKNTMNIVKGSAELIEQQTTDPEVVNTAETVSEHSQKLIDMAGKIRQVTKVLSQSRTAESTDLAQSAEYAVSNTQAEFPEADITLETSNEPVSVPNGTIETAVEELIENAVIHSDRDQPSVSIRVWSDNDASYLEVSDSGPGIPDEERDIRTGEETIQPVLHGSGLGLWLVKAIVEQAGGVLQFNDNEPRGTTVRMVFRSSNGLNLVG</sequence>
<dbReference type="SUPFAM" id="SSF55785">
    <property type="entry name" value="PYP-like sensor domain (PAS domain)"/>
    <property type="match status" value="2"/>
</dbReference>
<dbReference type="Gene3D" id="3.30.565.10">
    <property type="entry name" value="Histidine kinase-like ATPase, C-terminal domain"/>
    <property type="match status" value="1"/>
</dbReference>
<dbReference type="InterPro" id="IPR003594">
    <property type="entry name" value="HATPase_dom"/>
</dbReference>
<dbReference type="InterPro" id="IPR031621">
    <property type="entry name" value="HisKA_7TM"/>
</dbReference>
<dbReference type="InterPro" id="IPR000700">
    <property type="entry name" value="PAS-assoc_C"/>
</dbReference>
<evidence type="ECO:0000313" key="6">
    <source>
        <dbReference type="EMBL" id="QAY21802.1"/>
    </source>
</evidence>
<dbReference type="PANTHER" id="PTHR43304:SF1">
    <property type="entry name" value="PAC DOMAIN-CONTAINING PROTEIN"/>
    <property type="match status" value="1"/>
</dbReference>
<dbReference type="EC" id="2.7.13.3" evidence="2"/>
<dbReference type="PRINTS" id="PR00344">
    <property type="entry name" value="BCTRLSENSOR"/>
</dbReference>
<keyword evidence="4" id="KW-0808">Transferase</keyword>
<dbReference type="SMART" id="SM00387">
    <property type="entry name" value="HATPase_c"/>
    <property type="match status" value="1"/>
</dbReference>
<dbReference type="KEGG" id="hezz:EO776_17905"/>
<comment type="catalytic activity">
    <reaction evidence="1">
        <text>ATP + protein L-histidine = ADP + protein N-phospho-L-histidine.</text>
        <dbReference type="EC" id="2.7.13.3"/>
    </reaction>
</comment>
<dbReference type="InterPro" id="IPR000014">
    <property type="entry name" value="PAS"/>
</dbReference>
<evidence type="ECO:0000256" key="5">
    <source>
        <dbReference type="ARBA" id="ARBA00022777"/>
    </source>
</evidence>
<keyword evidence="5" id="KW-0418">Kinase</keyword>
<dbReference type="Proteomes" id="UP000293073">
    <property type="component" value="Plasmid megaplasmid"/>
</dbReference>
<gene>
    <name evidence="6" type="ORF">EO776_17905</name>
</gene>
<proteinExistence type="predicted"/>